<name>A0AAE3MF05_9BACT</name>
<keyword evidence="2" id="KW-1185">Reference proteome</keyword>
<dbReference type="RefSeq" id="WP_301199681.1">
    <property type="nucleotide sequence ID" value="NZ_JAPDPI010000022.1"/>
</dbReference>
<dbReference type="Proteomes" id="UP001207408">
    <property type="component" value="Unassembled WGS sequence"/>
</dbReference>
<reference evidence="1" key="1">
    <citation type="submission" date="2022-10" db="EMBL/GenBank/DDBJ databases">
        <authorList>
            <person name="Yu W.X."/>
        </authorList>
    </citation>
    <scope>NUCLEOTIDE SEQUENCE</scope>
    <source>
        <strain evidence="1">D04</strain>
    </source>
</reference>
<protein>
    <submittedName>
        <fullName evidence="1">Uncharacterized protein</fullName>
    </submittedName>
</protein>
<dbReference type="EMBL" id="JAPDPI010000022">
    <property type="protein sequence ID" value="MCW3806309.1"/>
    <property type="molecule type" value="Genomic_DNA"/>
</dbReference>
<proteinExistence type="predicted"/>
<accession>A0AAE3MF05</accession>
<dbReference type="AlphaFoldDB" id="A0AAE3MF05"/>
<sequence>MNKKQVISLLTGLVLIYTFIFQAMHVVVHHAKSVDTVAHHCCSSKSCVNNSHAFVLKETNSKRCPICDFEFASYNISHKIRVEKPQLVNHKLLLIRDTESSKQDIPLTTQLRAPPVI</sequence>
<evidence type="ECO:0000313" key="1">
    <source>
        <dbReference type="EMBL" id="MCW3806309.1"/>
    </source>
</evidence>
<evidence type="ECO:0000313" key="2">
    <source>
        <dbReference type="Proteomes" id="UP001207408"/>
    </source>
</evidence>
<gene>
    <name evidence="1" type="ORF">OM074_11795</name>
</gene>
<organism evidence="1 2">
    <name type="scientific">Plebeiibacterium marinum</name>
    <dbReference type="NCBI Taxonomy" id="2992111"/>
    <lineage>
        <taxon>Bacteria</taxon>
        <taxon>Pseudomonadati</taxon>
        <taxon>Bacteroidota</taxon>
        <taxon>Bacteroidia</taxon>
        <taxon>Marinilabiliales</taxon>
        <taxon>Marinilabiliaceae</taxon>
        <taxon>Plebeiibacterium</taxon>
    </lineage>
</organism>
<comment type="caution">
    <text evidence="1">The sequence shown here is derived from an EMBL/GenBank/DDBJ whole genome shotgun (WGS) entry which is preliminary data.</text>
</comment>